<feature type="domain" description="PiggyBac transposable element-derived protein" evidence="2">
    <location>
        <begin position="309"/>
        <end position="435"/>
    </location>
</feature>
<dbReference type="GO" id="GO:0008881">
    <property type="term" value="F:glutamate racemase activity"/>
    <property type="evidence" value="ECO:0007669"/>
    <property type="project" value="UniProtKB-EC"/>
</dbReference>
<dbReference type="EnsemblMetazoa" id="ISCW010234-RA">
    <property type="protein sequence ID" value="ISCW010234-PA"/>
    <property type="gene ID" value="ISCW010234"/>
</dbReference>
<keyword evidence="3" id="KW-0436">Ligase</keyword>
<dbReference type="VEuPathDB" id="VectorBase:ISCI010234"/>
<evidence type="ECO:0000259" key="1">
    <source>
        <dbReference type="Pfam" id="PF00501"/>
    </source>
</evidence>
<dbReference type="Pfam" id="PF00501">
    <property type="entry name" value="AMP-binding"/>
    <property type="match status" value="1"/>
</dbReference>
<proteinExistence type="predicted"/>
<evidence type="ECO:0000259" key="2">
    <source>
        <dbReference type="Pfam" id="PF13843"/>
    </source>
</evidence>
<evidence type="ECO:0000313" key="3">
    <source>
        <dbReference type="EMBL" id="EEC11957.1"/>
    </source>
</evidence>
<dbReference type="EMBL" id="DS825577">
    <property type="protein sequence ID" value="EEC11957.1"/>
    <property type="molecule type" value="Genomic_DNA"/>
</dbReference>
<keyword evidence="3" id="KW-0413">Isomerase</keyword>
<feature type="non-terminal residue" evidence="3">
    <location>
        <position position="435"/>
    </location>
</feature>
<feature type="domain" description="AMP-dependent synthetase/ligase" evidence="1">
    <location>
        <begin position="23"/>
        <end position="114"/>
    </location>
</feature>
<sequence>GTTSFFVRLGAALVKDSLLSRDTRLRVVAFGGEDCPSVAMLKRWSGIGNTTEFYNLYGTTEVSCWSTCHRIDLVTTRDAKYVPLGDPLDATVLEVRNELGEVISEGDGLLFIGGLNKQCLVGNETWDQIGPSYLRNSGDLVHASGGVLTFLGRRDSNFKYNNRLVHCALLTKTLLSSGPVETCHGHYSKPEKMLFLFVTLAQDCAPEEAMPPLRSSIEQHCECPFQIVPVRTLPLNCHGKVDVQTLLYQSKKEGLLDYGFAYRQHLSKLWKDMEFATNCSLPLLAHKVLGGTFEDVAAYVDKAIRRAPECREHFKPGLKICVDESTVGFKGHFKGRVSFNYYNPQKTTKWGLWVYVLVDSATRYVSAFEPYCDSTTTESLAPARPFFHLPKRPSPPRQSAVRFAGKGVPPYTDAYYTSPTLAEVLLLQGVKLNGT</sequence>
<dbReference type="InterPro" id="IPR029526">
    <property type="entry name" value="PGBD"/>
</dbReference>
<reference evidence="3 5" key="1">
    <citation type="submission" date="2008-03" db="EMBL/GenBank/DDBJ databases">
        <title>Annotation of Ixodes scapularis.</title>
        <authorList>
            <consortium name="Ixodes scapularis Genome Project Consortium"/>
            <person name="Caler E."/>
            <person name="Hannick L.I."/>
            <person name="Bidwell S."/>
            <person name="Joardar V."/>
            <person name="Thiagarajan M."/>
            <person name="Amedeo P."/>
            <person name="Galinsky K.J."/>
            <person name="Schobel S."/>
            <person name="Inman J."/>
            <person name="Hostetler J."/>
            <person name="Miller J."/>
            <person name="Hammond M."/>
            <person name="Megy K."/>
            <person name="Lawson D."/>
            <person name="Kodira C."/>
            <person name="Sutton G."/>
            <person name="Meyer J."/>
            <person name="Hill C.A."/>
            <person name="Birren B."/>
            <person name="Nene V."/>
            <person name="Collins F."/>
            <person name="Alarcon-Chaidez F."/>
            <person name="Wikel S."/>
            <person name="Strausberg R."/>
        </authorList>
    </citation>
    <scope>NUCLEOTIDE SEQUENCE [LARGE SCALE GENOMIC DNA]</scope>
    <source>
        <strain evidence="5">Wikel</strain>
        <strain evidence="3">Wikel colony</strain>
    </source>
</reference>
<protein>
    <submittedName>
        <fullName evidence="3 4">AMP dependent ligase, putative</fullName>
        <ecNumber evidence="3">5.1.1.3</ecNumber>
    </submittedName>
</protein>
<dbReference type="PaxDb" id="6945-B7PZD5"/>
<evidence type="ECO:0000313" key="5">
    <source>
        <dbReference type="Proteomes" id="UP000001555"/>
    </source>
</evidence>
<dbReference type="InterPro" id="IPR052091">
    <property type="entry name" value="Beta-ala_Activ/Resist"/>
</dbReference>
<dbReference type="VEuPathDB" id="VectorBase:ISCP_002659"/>
<dbReference type="OrthoDB" id="6774217at2759"/>
<dbReference type="PANTHER" id="PTHR44394">
    <property type="entry name" value="BETA-ALANINE-ACTIVATING ENZYME"/>
    <property type="match status" value="1"/>
</dbReference>
<name>B7PZD5_IXOSC</name>
<dbReference type="InterPro" id="IPR042099">
    <property type="entry name" value="ANL_N_sf"/>
</dbReference>
<dbReference type="InterPro" id="IPR000873">
    <property type="entry name" value="AMP-dep_synth/lig_dom"/>
</dbReference>
<dbReference type="VEuPathDB" id="VectorBase:ISCW010234"/>
<keyword evidence="5" id="KW-1185">Reference proteome</keyword>
<reference evidence="4" key="2">
    <citation type="submission" date="2020-05" db="UniProtKB">
        <authorList>
            <consortium name="EnsemblMetazoa"/>
        </authorList>
    </citation>
    <scope>IDENTIFICATION</scope>
    <source>
        <strain evidence="4">wikel</strain>
    </source>
</reference>
<dbReference type="AlphaFoldDB" id="B7PZD5"/>
<dbReference type="SUPFAM" id="SSF56801">
    <property type="entry name" value="Acetyl-CoA synthetase-like"/>
    <property type="match status" value="1"/>
</dbReference>
<dbReference type="VEuPathDB" id="VectorBase:ISCP_033439"/>
<dbReference type="PANTHER" id="PTHR44394:SF1">
    <property type="entry name" value="BETA-ALANINE-ACTIVATING ENZYME"/>
    <property type="match status" value="1"/>
</dbReference>
<evidence type="ECO:0000313" key="4">
    <source>
        <dbReference type="EnsemblMetazoa" id="ISCW010234-PA"/>
    </source>
</evidence>
<dbReference type="HOGENOM" id="CLU_631024_0_0_1"/>
<accession>B7PZD5</accession>
<dbReference type="STRING" id="6945.B7PZD5"/>
<dbReference type="EC" id="5.1.1.3" evidence="3"/>
<gene>
    <name evidence="3" type="ORF">IscW_ISCW010234</name>
</gene>
<dbReference type="Pfam" id="PF13843">
    <property type="entry name" value="DDE_Tnp_1_7"/>
    <property type="match status" value="1"/>
</dbReference>
<organism>
    <name type="scientific">Ixodes scapularis</name>
    <name type="common">Black-legged tick</name>
    <name type="synonym">Deer tick</name>
    <dbReference type="NCBI Taxonomy" id="6945"/>
    <lineage>
        <taxon>Eukaryota</taxon>
        <taxon>Metazoa</taxon>
        <taxon>Ecdysozoa</taxon>
        <taxon>Arthropoda</taxon>
        <taxon>Chelicerata</taxon>
        <taxon>Arachnida</taxon>
        <taxon>Acari</taxon>
        <taxon>Parasitiformes</taxon>
        <taxon>Ixodida</taxon>
        <taxon>Ixodoidea</taxon>
        <taxon>Ixodidae</taxon>
        <taxon>Ixodinae</taxon>
        <taxon>Ixodes</taxon>
    </lineage>
</organism>
<dbReference type="EMBL" id="ABJB011132954">
    <property type="status" value="NOT_ANNOTATED_CDS"/>
    <property type="molecule type" value="Genomic_DNA"/>
</dbReference>
<dbReference type="Gene3D" id="3.40.50.12780">
    <property type="entry name" value="N-terminal domain of ligase-like"/>
    <property type="match status" value="1"/>
</dbReference>
<feature type="non-terminal residue" evidence="3">
    <location>
        <position position="1"/>
    </location>
</feature>
<dbReference type="Proteomes" id="UP000001555">
    <property type="component" value="Unassembled WGS sequence"/>
</dbReference>
<dbReference type="GO" id="GO:0016874">
    <property type="term" value="F:ligase activity"/>
    <property type="evidence" value="ECO:0007669"/>
    <property type="project" value="UniProtKB-KW"/>
</dbReference>